<keyword evidence="1" id="KW-0808">Transferase</keyword>
<dbReference type="EMBL" id="JAALHA020000003">
    <property type="protein sequence ID" value="MDR9894703.1"/>
    <property type="molecule type" value="Genomic_DNA"/>
</dbReference>
<evidence type="ECO:0000256" key="1">
    <source>
        <dbReference type="ARBA" id="ARBA00022679"/>
    </source>
</evidence>
<keyword evidence="4" id="KW-1185">Reference proteome</keyword>
<dbReference type="SUPFAM" id="SSF53756">
    <property type="entry name" value="UDP-Glycosyltransferase/glycogen phosphorylase"/>
    <property type="match status" value="1"/>
</dbReference>
<gene>
    <name evidence="3" type="ORF">G7B40_008990</name>
</gene>
<dbReference type="AlphaFoldDB" id="A0AAP5I7K3"/>
<protein>
    <submittedName>
        <fullName evidence="3">Glycosyltransferase</fullName>
    </submittedName>
</protein>
<accession>A0AAP5I7K3</accession>
<reference evidence="4" key="1">
    <citation type="journal article" date="2021" name="Science">
        <title>Hunting the eagle killer: A cyanobacterial neurotoxin causes vacuolar myelinopathy.</title>
        <authorList>
            <person name="Breinlinger S."/>
            <person name="Phillips T.J."/>
            <person name="Haram B.N."/>
            <person name="Mares J."/>
            <person name="Martinez Yerena J.A."/>
            <person name="Hrouzek P."/>
            <person name="Sobotka R."/>
            <person name="Henderson W.M."/>
            <person name="Schmieder P."/>
            <person name="Williams S.M."/>
            <person name="Lauderdale J.D."/>
            <person name="Wilde H.D."/>
            <person name="Gerrin W."/>
            <person name="Kust A."/>
            <person name="Washington J.W."/>
            <person name="Wagner C."/>
            <person name="Geier B."/>
            <person name="Liebeke M."/>
            <person name="Enke H."/>
            <person name="Niedermeyer T.H.J."/>
            <person name="Wilde S.B."/>
        </authorList>
    </citation>
    <scope>NUCLEOTIDE SEQUENCE [LARGE SCALE GENOMIC DNA]</scope>
    <source>
        <strain evidence="4">Thurmond2011</strain>
    </source>
</reference>
<dbReference type="Pfam" id="PF00534">
    <property type="entry name" value="Glycos_transf_1"/>
    <property type="match status" value="1"/>
</dbReference>
<dbReference type="Gene3D" id="3.40.50.2000">
    <property type="entry name" value="Glycogen Phosphorylase B"/>
    <property type="match status" value="1"/>
</dbReference>
<dbReference type="InterPro" id="IPR001296">
    <property type="entry name" value="Glyco_trans_1"/>
</dbReference>
<evidence type="ECO:0000313" key="4">
    <source>
        <dbReference type="Proteomes" id="UP000667802"/>
    </source>
</evidence>
<organism evidence="3 4">
    <name type="scientific">Aetokthonos hydrillicola Thurmond2011</name>
    <dbReference type="NCBI Taxonomy" id="2712845"/>
    <lineage>
        <taxon>Bacteria</taxon>
        <taxon>Bacillati</taxon>
        <taxon>Cyanobacteriota</taxon>
        <taxon>Cyanophyceae</taxon>
        <taxon>Nostocales</taxon>
        <taxon>Hapalosiphonaceae</taxon>
        <taxon>Aetokthonos</taxon>
    </lineage>
</organism>
<dbReference type="GO" id="GO:0009103">
    <property type="term" value="P:lipopolysaccharide biosynthetic process"/>
    <property type="evidence" value="ECO:0007669"/>
    <property type="project" value="TreeGrafter"/>
</dbReference>
<dbReference type="PANTHER" id="PTHR46401:SF2">
    <property type="entry name" value="GLYCOSYLTRANSFERASE WBBK-RELATED"/>
    <property type="match status" value="1"/>
</dbReference>
<proteinExistence type="predicted"/>
<feature type="domain" description="Glycosyl transferase family 1" evidence="2">
    <location>
        <begin position="181"/>
        <end position="299"/>
    </location>
</feature>
<dbReference type="GO" id="GO:0016757">
    <property type="term" value="F:glycosyltransferase activity"/>
    <property type="evidence" value="ECO:0007669"/>
    <property type="project" value="InterPro"/>
</dbReference>
<evidence type="ECO:0000313" key="3">
    <source>
        <dbReference type="EMBL" id="MDR9894703.1"/>
    </source>
</evidence>
<sequence length="338" mass="39139">MATSSYMNLMEFIFKNYRKTYIQSWLRFFYKKPFIPKLKEEYDLVFVIYKETRGWILEAICKEIANYFPGKYCYHDSTSYLPPSKAYFFSHYGLFPVCLQQNPHIWGAKSIVWYTHPKDIGVRNCELIYALNKAATKVVCTCSEFTRLLDSQGLSSKKTTFILGGADPEMFKPHQRLSSTVGFCSAYYPRKSPEKILSIIKMMPHKKFILLGRNWNQYERFAELIELPNLSYVEASYADYPSYYAQMDVFVSMAKLEGGPIPLIEAMMCNVFPVASKTGFAPDIITHGHNGFLFDIDSPLEVVCDLIEQAFHLQTDVRATVEHLSWKNFSLEIQNLLT</sequence>
<comment type="caution">
    <text evidence="3">The sequence shown here is derived from an EMBL/GenBank/DDBJ whole genome shotgun (WGS) entry which is preliminary data.</text>
</comment>
<dbReference type="PANTHER" id="PTHR46401">
    <property type="entry name" value="GLYCOSYLTRANSFERASE WBBK-RELATED"/>
    <property type="match status" value="1"/>
</dbReference>
<dbReference type="CDD" id="cd03801">
    <property type="entry name" value="GT4_PimA-like"/>
    <property type="match status" value="1"/>
</dbReference>
<name>A0AAP5I7K3_9CYAN</name>
<dbReference type="Proteomes" id="UP000667802">
    <property type="component" value="Unassembled WGS sequence"/>
</dbReference>
<evidence type="ECO:0000259" key="2">
    <source>
        <dbReference type="Pfam" id="PF00534"/>
    </source>
</evidence>